<sequence length="208" mass="23177">MTKALSGSFLEENMKHLDTYIAFDLEFNTVNDVSHVIQGSAVKYDHHKEVDSFDTYVYTDVPLQSFINGLTGITSNKIAAAPKVEEVMAAFKNFVGELPLIGYNAQKSDLPILAENGLDLRDQYQIDLFDEAYDRRSADLNGIANLRLQTVATFLGIKGRGHNSLEDARMTAAIYESFLETDTNKAYLSQQEEVITDNPFVALGGFFD</sequence>
<evidence type="ECO:0000313" key="3">
    <source>
        <dbReference type="Proteomes" id="UP000000564"/>
    </source>
</evidence>
<dbReference type="InterPro" id="IPR036397">
    <property type="entry name" value="RNaseH_sf"/>
</dbReference>
<dbReference type="PANTHER" id="PTHR30231">
    <property type="entry name" value="DNA POLYMERASE III SUBUNIT EPSILON"/>
    <property type="match status" value="1"/>
</dbReference>
<gene>
    <name evidence="2" type="primary">dnaQ</name>
    <name evidence="2" type="ordered locus">SpyM3_1608</name>
</gene>
<dbReference type="SMART" id="SM00479">
    <property type="entry name" value="EXOIII"/>
    <property type="match status" value="1"/>
</dbReference>
<dbReference type="GO" id="GO:0005829">
    <property type="term" value="C:cytosol"/>
    <property type="evidence" value="ECO:0007669"/>
    <property type="project" value="TreeGrafter"/>
</dbReference>
<dbReference type="GO" id="GO:0008408">
    <property type="term" value="F:3'-5' exonuclease activity"/>
    <property type="evidence" value="ECO:0007669"/>
    <property type="project" value="TreeGrafter"/>
</dbReference>
<protein>
    <submittedName>
        <fullName evidence="2">Putative DNA polymerase III epsilon subunit</fullName>
    </submittedName>
</protein>
<dbReference type="GO" id="GO:0003676">
    <property type="term" value="F:nucleic acid binding"/>
    <property type="evidence" value="ECO:0007669"/>
    <property type="project" value="InterPro"/>
</dbReference>
<reference evidence="2 3" key="1">
    <citation type="journal article" date="2002" name="Proc. Natl. Acad. Sci. U.S.A.">
        <title>Genome sequence of a serotype M3 strain of group A Streptococcus: phage-encoded toxins, the high-virulence phenotype, and clone emergence.</title>
        <authorList>
            <person name="Beres S.B."/>
            <person name="Sylva G.L."/>
            <person name="Barbian K.D."/>
            <person name="Lei B."/>
            <person name="Hoff J.S."/>
            <person name="Mammarella N.D."/>
            <person name="Liu M.Y."/>
            <person name="Smoot J.C."/>
            <person name="Porcella S.F."/>
            <person name="Parkins L.D."/>
            <person name="Campbell D.S."/>
            <person name="Smith T.M."/>
            <person name="McCormick J.K."/>
            <person name="Leung D.Y."/>
            <person name="Schlievert P.M."/>
            <person name="Musser J.M."/>
        </authorList>
    </citation>
    <scope>NUCLEOTIDE SEQUENCE [LARGE SCALE GENOMIC DNA]</scope>
    <source>
        <strain evidence="3">ATCC BAA-595 / MGAS315</strain>
    </source>
</reference>
<dbReference type="KEGG" id="spg:SpyM3_1608"/>
<dbReference type="NCBIfam" id="NF005570">
    <property type="entry name" value="PRK07247.1"/>
    <property type="match status" value="1"/>
</dbReference>
<dbReference type="InterPro" id="IPR013520">
    <property type="entry name" value="Ribonucl_H"/>
</dbReference>
<dbReference type="Gene3D" id="3.30.420.10">
    <property type="entry name" value="Ribonuclease H-like superfamily/Ribonuclease H"/>
    <property type="match status" value="1"/>
</dbReference>
<accession>A0A0H2UWI0</accession>
<organism evidence="2 3">
    <name type="scientific">Streptococcus pyogenes serotype M3 (strain ATCC BAA-595 / MGAS315)</name>
    <dbReference type="NCBI Taxonomy" id="198466"/>
    <lineage>
        <taxon>Bacteria</taxon>
        <taxon>Bacillati</taxon>
        <taxon>Bacillota</taxon>
        <taxon>Bacilli</taxon>
        <taxon>Lactobacillales</taxon>
        <taxon>Streptococcaceae</taxon>
        <taxon>Streptococcus</taxon>
    </lineage>
</organism>
<dbReference type="Pfam" id="PF00929">
    <property type="entry name" value="RNase_T"/>
    <property type="match status" value="1"/>
</dbReference>
<dbReference type="GO" id="GO:0045004">
    <property type="term" value="P:DNA replication proofreading"/>
    <property type="evidence" value="ECO:0007669"/>
    <property type="project" value="TreeGrafter"/>
</dbReference>
<evidence type="ECO:0000313" key="2">
    <source>
        <dbReference type="EMBL" id="AAM80215.1"/>
    </source>
</evidence>
<dbReference type="SUPFAM" id="SSF53098">
    <property type="entry name" value="Ribonuclease H-like"/>
    <property type="match status" value="1"/>
</dbReference>
<feature type="domain" description="Exonuclease" evidence="1">
    <location>
        <begin position="19"/>
        <end position="184"/>
    </location>
</feature>
<dbReference type="AlphaFoldDB" id="A0A0H2UWI0"/>
<dbReference type="InterPro" id="IPR012337">
    <property type="entry name" value="RNaseH-like_sf"/>
</dbReference>
<proteinExistence type="predicted"/>
<evidence type="ECO:0000259" key="1">
    <source>
        <dbReference type="SMART" id="SM00479"/>
    </source>
</evidence>
<name>A0A0H2UWI0_STRP3</name>
<dbReference type="PANTHER" id="PTHR30231:SF41">
    <property type="entry name" value="DNA POLYMERASE III SUBUNIT EPSILON"/>
    <property type="match status" value="1"/>
</dbReference>
<dbReference type="CDD" id="cd06127">
    <property type="entry name" value="DEDDh"/>
    <property type="match status" value="1"/>
</dbReference>
<dbReference type="Proteomes" id="UP000000564">
    <property type="component" value="Chromosome"/>
</dbReference>
<dbReference type="HOGENOM" id="CLU_1395633_0_0_9"/>
<dbReference type="EMBL" id="AE014074">
    <property type="protein sequence ID" value="AAM80215.1"/>
    <property type="molecule type" value="Genomic_DNA"/>
</dbReference>